<comment type="caution">
    <text evidence="4">The sequence shown here is derived from an EMBL/GenBank/DDBJ whole genome shotgun (WGS) entry which is preliminary data.</text>
</comment>
<organism evidence="4 5">
    <name type="scientific">Penicillium fimorum</name>
    <dbReference type="NCBI Taxonomy" id="1882269"/>
    <lineage>
        <taxon>Eukaryota</taxon>
        <taxon>Fungi</taxon>
        <taxon>Dikarya</taxon>
        <taxon>Ascomycota</taxon>
        <taxon>Pezizomycotina</taxon>
        <taxon>Eurotiomycetes</taxon>
        <taxon>Eurotiomycetidae</taxon>
        <taxon>Eurotiales</taxon>
        <taxon>Aspergillaceae</taxon>
        <taxon>Penicillium</taxon>
    </lineage>
</organism>
<sequence length="93" mass="10056">MNVLTNTDIFAGLSKGQFLSKTGSCKTFDNEADGYCRGNGVVTVILKRVEDAMAENDPILAVIRGTATNHSADAVSITHPHADTQQYLFQKII</sequence>
<dbReference type="SUPFAM" id="SSF53901">
    <property type="entry name" value="Thiolase-like"/>
    <property type="match status" value="1"/>
</dbReference>
<dbReference type="Gene3D" id="3.40.47.10">
    <property type="match status" value="1"/>
</dbReference>
<dbReference type="AlphaFoldDB" id="A0A9W9Y3T6"/>
<dbReference type="PANTHER" id="PTHR43775">
    <property type="entry name" value="FATTY ACID SYNTHASE"/>
    <property type="match status" value="1"/>
</dbReference>
<keyword evidence="5" id="KW-1185">Reference proteome</keyword>
<dbReference type="InterPro" id="IPR016039">
    <property type="entry name" value="Thiolase-like"/>
</dbReference>
<dbReference type="GO" id="GO:0006633">
    <property type="term" value="P:fatty acid biosynthetic process"/>
    <property type="evidence" value="ECO:0007669"/>
    <property type="project" value="TreeGrafter"/>
</dbReference>
<keyword evidence="2" id="KW-0597">Phosphoprotein</keyword>
<proteinExistence type="predicted"/>
<dbReference type="GO" id="GO:0004312">
    <property type="term" value="F:fatty acid synthase activity"/>
    <property type="evidence" value="ECO:0007669"/>
    <property type="project" value="TreeGrafter"/>
</dbReference>
<keyword evidence="1" id="KW-0596">Phosphopantetheine</keyword>
<dbReference type="GO" id="GO:0044550">
    <property type="term" value="P:secondary metabolite biosynthetic process"/>
    <property type="evidence" value="ECO:0007669"/>
    <property type="project" value="TreeGrafter"/>
</dbReference>
<gene>
    <name evidence="4" type="ORF">N7463_004036</name>
</gene>
<evidence type="ECO:0000313" key="5">
    <source>
        <dbReference type="Proteomes" id="UP001149954"/>
    </source>
</evidence>
<evidence type="ECO:0000313" key="4">
    <source>
        <dbReference type="EMBL" id="KAJ5514484.1"/>
    </source>
</evidence>
<evidence type="ECO:0000256" key="2">
    <source>
        <dbReference type="ARBA" id="ARBA00022553"/>
    </source>
</evidence>
<protein>
    <submittedName>
        <fullName evidence="4">Polyketide synthase</fullName>
    </submittedName>
</protein>
<dbReference type="InterPro" id="IPR014030">
    <property type="entry name" value="Ketoacyl_synth_N"/>
</dbReference>
<dbReference type="PROSITE" id="PS52004">
    <property type="entry name" value="KS3_2"/>
    <property type="match status" value="1"/>
</dbReference>
<dbReference type="InterPro" id="IPR020841">
    <property type="entry name" value="PKS_Beta-ketoAc_synthase_dom"/>
</dbReference>
<dbReference type="Proteomes" id="UP001149954">
    <property type="component" value="Unassembled WGS sequence"/>
</dbReference>
<dbReference type="EMBL" id="JAPWDS010000002">
    <property type="protein sequence ID" value="KAJ5514484.1"/>
    <property type="molecule type" value="Genomic_DNA"/>
</dbReference>
<accession>A0A9W9Y3T6</accession>
<dbReference type="PANTHER" id="PTHR43775:SF37">
    <property type="entry name" value="SI:DKEY-61P9.11"/>
    <property type="match status" value="1"/>
</dbReference>
<dbReference type="OrthoDB" id="329835at2759"/>
<name>A0A9W9Y3T6_9EURO</name>
<evidence type="ECO:0000259" key="3">
    <source>
        <dbReference type="PROSITE" id="PS52004"/>
    </source>
</evidence>
<feature type="domain" description="Ketosynthase family 3 (KS3)" evidence="3">
    <location>
        <begin position="1"/>
        <end position="93"/>
    </location>
</feature>
<evidence type="ECO:0000256" key="1">
    <source>
        <dbReference type="ARBA" id="ARBA00022450"/>
    </source>
</evidence>
<reference evidence="4" key="2">
    <citation type="journal article" date="2023" name="IMA Fungus">
        <title>Comparative genomic study of the Penicillium genus elucidates a diverse pangenome and 15 lateral gene transfer events.</title>
        <authorList>
            <person name="Petersen C."/>
            <person name="Sorensen T."/>
            <person name="Nielsen M.R."/>
            <person name="Sondergaard T.E."/>
            <person name="Sorensen J.L."/>
            <person name="Fitzpatrick D.A."/>
            <person name="Frisvad J.C."/>
            <person name="Nielsen K.L."/>
        </authorList>
    </citation>
    <scope>NUCLEOTIDE SEQUENCE</scope>
    <source>
        <strain evidence="4">IBT 29495</strain>
    </source>
</reference>
<dbReference type="InterPro" id="IPR050091">
    <property type="entry name" value="PKS_NRPS_Biosynth_Enz"/>
</dbReference>
<reference evidence="4" key="1">
    <citation type="submission" date="2022-12" db="EMBL/GenBank/DDBJ databases">
        <authorList>
            <person name="Petersen C."/>
        </authorList>
    </citation>
    <scope>NUCLEOTIDE SEQUENCE</scope>
    <source>
        <strain evidence="4">IBT 29495</strain>
    </source>
</reference>
<dbReference type="Pfam" id="PF00109">
    <property type="entry name" value="ketoacyl-synt"/>
    <property type="match status" value="1"/>
</dbReference>